<dbReference type="PANTHER" id="PTHR31286:SF166">
    <property type="entry name" value="OS01G0177800 PROTEIN"/>
    <property type="match status" value="1"/>
</dbReference>
<feature type="compositionally biased region" description="Basic and acidic residues" evidence="1">
    <location>
        <begin position="418"/>
        <end position="428"/>
    </location>
</feature>
<feature type="region of interest" description="Disordered" evidence="1">
    <location>
        <begin position="268"/>
        <end position="381"/>
    </location>
</feature>
<feature type="compositionally biased region" description="Basic residues" evidence="1">
    <location>
        <begin position="337"/>
        <end position="353"/>
    </location>
</feature>
<reference evidence="3" key="1">
    <citation type="submission" date="2023-07" db="EMBL/GenBank/DDBJ databases">
        <title>A chromosome-level genome assembly of Lolium multiflorum.</title>
        <authorList>
            <person name="Chen Y."/>
            <person name="Copetti D."/>
            <person name="Kolliker R."/>
            <person name="Studer B."/>
        </authorList>
    </citation>
    <scope>NUCLEOTIDE SEQUENCE</scope>
    <source>
        <strain evidence="3">02402/16</strain>
        <tissue evidence="3">Leaf</tissue>
    </source>
</reference>
<dbReference type="EMBL" id="JAUUTY010000004">
    <property type="protein sequence ID" value="KAK1653095.1"/>
    <property type="molecule type" value="Genomic_DNA"/>
</dbReference>
<protein>
    <recommendedName>
        <fullName evidence="2">DUF4283 domain-containing protein</fullName>
    </recommendedName>
</protein>
<evidence type="ECO:0000256" key="1">
    <source>
        <dbReference type="SAM" id="MobiDB-lite"/>
    </source>
</evidence>
<sequence>MAEKGIQAAIKGAARAGGNSSAAASNLAKRQIVGNSAAEQPTAEGEAVTGMMRWLNLTPKEAAPLILDDEGDDDLPCPKWALVGKVLAPNTLHVNTIAAVVRPAWGNPKGLKVKPMGDNLFMADFATETDKLRIEKGGPWHLSKHAILLTDFDVRVRPENFVFNKLSVWARIMNLGYELMNKERGTALASRLGVVDHVDVDDEGRAWGSFLRVRVTVDPTQPIMRYASVYSKKRDVTDHYAVMYEGLPVFCFSCGLIGHSSVVCPTPADRDADGKLPYNGDKICVPEKKKKDGSSADRPQSNKHSWNGNDQGSGSQGPFPAGKKKAGDGHGEVISPLKKKTRARRTAPSKKRVQITTTSTVEVPAASQNKEVGTGRKRKQQKQVYVAKIPTLDTATGEGTLVLMGDLLNPEVSSVSVADKEGSDDSNKKQKTASSGSADQAAAVEQPRQTQ</sequence>
<feature type="compositionally biased region" description="Polar residues" evidence="1">
    <location>
        <begin position="354"/>
        <end position="371"/>
    </location>
</feature>
<organism evidence="3 4">
    <name type="scientific">Lolium multiflorum</name>
    <name type="common">Italian ryegrass</name>
    <name type="synonym">Lolium perenne subsp. multiflorum</name>
    <dbReference type="NCBI Taxonomy" id="4521"/>
    <lineage>
        <taxon>Eukaryota</taxon>
        <taxon>Viridiplantae</taxon>
        <taxon>Streptophyta</taxon>
        <taxon>Embryophyta</taxon>
        <taxon>Tracheophyta</taxon>
        <taxon>Spermatophyta</taxon>
        <taxon>Magnoliopsida</taxon>
        <taxon>Liliopsida</taxon>
        <taxon>Poales</taxon>
        <taxon>Poaceae</taxon>
        <taxon>BOP clade</taxon>
        <taxon>Pooideae</taxon>
        <taxon>Poodae</taxon>
        <taxon>Poeae</taxon>
        <taxon>Poeae Chloroplast Group 2 (Poeae type)</taxon>
        <taxon>Loliodinae</taxon>
        <taxon>Loliinae</taxon>
        <taxon>Lolium</taxon>
    </lineage>
</organism>
<name>A0AAD8SIR9_LOLMU</name>
<gene>
    <name evidence="3" type="ORF">QYE76_070900</name>
</gene>
<dbReference type="Pfam" id="PF14111">
    <property type="entry name" value="DUF4283"/>
    <property type="match status" value="1"/>
</dbReference>
<evidence type="ECO:0000313" key="4">
    <source>
        <dbReference type="Proteomes" id="UP001231189"/>
    </source>
</evidence>
<keyword evidence="4" id="KW-1185">Reference proteome</keyword>
<dbReference type="AlphaFoldDB" id="A0AAD8SIR9"/>
<dbReference type="PANTHER" id="PTHR31286">
    <property type="entry name" value="GLYCINE-RICH CELL WALL STRUCTURAL PROTEIN 1.8-LIKE"/>
    <property type="match status" value="1"/>
</dbReference>
<dbReference type="InterPro" id="IPR040256">
    <property type="entry name" value="At4g02000-like"/>
</dbReference>
<accession>A0AAD8SIR9</accession>
<evidence type="ECO:0000313" key="3">
    <source>
        <dbReference type="EMBL" id="KAK1653095.1"/>
    </source>
</evidence>
<proteinExistence type="predicted"/>
<dbReference type="Proteomes" id="UP001231189">
    <property type="component" value="Unassembled WGS sequence"/>
</dbReference>
<feature type="region of interest" description="Disordered" evidence="1">
    <location>
        <begin position="414"/>
        <end position="451"/>
    </location>
</feature>
<comment type="caution">
    <text evidence="3">The sequence shown here is derived from an EMBL/GenBank/DDBJ whole genome shotgun (WGS) entry which is preliminary data.</text>
</comment>
<evidence type="ECO:0000259" key="2">
    <source>
        <dbReference type="Pfam" id="PF14111"/>
    </source>
</evidence>
<feature type="compositionally biased region" description="Polar residues" evidence="1">
    <location>
        <begin position="297"/>
        <end position="313"/>
    </location>
</feature>
<dbReference type="InterPro" id="IPR025558">
    <property type="entry name" value="DUF4283"/>
</dbReference>
<feature type="domain" description="DUF4283" evidence="2">
    <location>
        <begin position="79"/>
        <end position="159"/>
    </location>
</feature>
<feature type="compositionally biased region" description="Basic and acidic residues" evidence="1">
    <location>
        <begin position="284"/>
        <end position="295"/>
    </location>
</feature>